<dbReference type="InterPro" id="IPR044527">
    <property type="entry name" value="NrtA/CpmA_ABC-bd_dom"/>
</dbReference>
<name>D1AAM3_THECD</name>
<keyword evidence="3" id="KW-1003">Cell membrane</keyword>
<evidence type="ECO:0000256" key="6">
    <source>
        <dbReference type="ARBA" id="ARBA00024031"/>
    </source>
</evidence>
<protein>
    <submittedName>
        <fullName evidence="7">ABC-type nitrate/sulfonate/bicarbonate transport systems periplasmic components</fullName>
    </submittedName>
</protein>
<dbReference type="PANTHER" id="PTHR30024">
    <property type="entry name" value="ALIPHATIC SULFONATES-BINDING PROTEIN-RELATED"/>
    <property type="match status" value="1"/>
</dbReference>
<dbReference type="PANTHER" id="PTHR30024:SF43">
    <property type="entry name" value="BLL4572 PROTEIN"/>
    <property type="match status" value="1"/>
</dbReference>
<keyword evidence="8" id="KW-1185">Reference proteome</keyword>
<dbReference type="Pfam" id="PF13379">
    <property type="entry name" value="NMT1_2"/>
    <property type="match status" value="1"/>
</dbReference>
<keyword evidence="5" id="KW-0472">Membrane</keyword>
<evidence type="ECO:0000256" key="2">
    <source>
        <dbReference type="ARBA" id="ARBA00022448"/>
    </source>
</evidence>
<accession>D1AAM3</accession>
<dbReference type="Gene3D" id="3.40.190.10">
    <property type="entry name" value="Periplasmic binding protein-like II"/>
    <property type="match status" value="2"/>
</dbReference>
<dbReference type="KEGG" id="tcu:Tcur_1454"/>
<dbReference type="Proteomes" id="UP000001918">
    <property type="component" value="Chromosome"/>
</dbReference>
<dbReference type="PROSITE" id="PS51318">
    <property type="entry name" value="TAT"/>
    <property type="match status" value="1"/>
</dbReference>
<dbReference type="RefSeq" id="WP_012851817.1">
    <property type="nucleotide sequence ID" value="NC_013510.1"/>
</dbReference>
<comment type="similarity">
    <text evidence="6">Belongs to the CmpA/NrtA family.</text>
</comment>
<proteinExistence type="inferred from homology"/>
<gene>
    <name evidence="7" type="ordered locus">Tcur_1454</name>
</gene>
<keyword evidence="4" id="KW-0997">Cell inner membrane</keyword>
<dbReference type="EMBL" id="CP001738">
    <property type="protein sequence ID" value="ACY97033.1"/>
    <property type="molecule type" value="Genomic_DNA"/>
</dbReference>
<dbReference type="HOGENOM" id="CLU_037398_3_1_11"/>
<evidence type="ECO:0000256" key="3">
    <source>
        <dbReference type="ARBA" id="ARBA00022475"/>
    </source>
</evidence>
<organism evidence="7 8">
    <name type="scientific">Thermomonospora curvata (strain ATCC 19995 / DSM 43183 / JCM 3096 / KCTC 9072 / NBRC 15933 / NCIMB 10081 / Henssen B9)</name>
    <dbReference type="NCBI Taxonomy" id="471852"/>
    <lineage>
        <taxon>Bacteria</taxon>
        <taxon>Bacillati</taxon>
        <taxon>Actinomycetota</taxon>
        <taxon>Actinomycetes</taxon>
        <taxon>Streptosporangiales</taxon>
        <taxon>Thermomonosporaceae</taxon>
        <taxon>Thermomonospora</taxon>
    </lineage>
</organism>
<dbReference type="eggNOG" id="COG0715">
    <property type="taxonomic scope" value="Bacteria"/>
</dbReference>
<evidence type="ECO:0000313" key="7">
    <source>
        <dbReference type="EMBL" id="ACY97033.1"/>
    </source>
</evidence>
<dbReference type="STRING" id="471852.Tcur_1454"/>
<dbReference type="InterPro" id="IPR006311">
    <property type="entry name" value="TAT_signal"/>
</dbReference>
<dbReference type="OrthoDB" id="9789215at2"/>
<evidence type="ECO:0000256" key="1">
    <source>
        <dbReference type="ARBA" id="ARBA00004533"/>
    </source>
</evidence>
<dbReference type="SUPFAM" id="SSF53850">
    <property type="entry name" value="Periplasmic binding protein-like II"/>
    <property type="match status" value="1"/>
</dbReference>
<evidence type="ECO:0000256" key="4">
    <source>
        <dbReference type="ARBA" id="ARBA00022519"/>
    </source>
</evidence>
<sequence>MAGWFGMDPTRRGLLRGGAALGGAALVSAGGLAGLADLTGRALGNRRPERGGALRIGYLPITDATPLLVAHAQGLFAREGVAVERPVLFRSWALLAEAFSSGTVDMVHLLMPLAVQLRYQLGAAVRIVAWNHTNGSALTVAPTTRRIEQLAGTQVAIPHWWSMHNVVLQAMLRQAGLRPVVRRAPSRSAGTVELVVLSPADMLPALQVGTIGGYIVADPFNAAAEVKGVGRIQRFVGDVWRRHACCAVLLHEELLEKRPQQAQGLLNALTRAQLHARTHRPETARLLSQGRYLPQPVKAITKALTHREDHYRWQGALHHPGWQGQRIDFQPFPFPSYTERLIAAMRQTRVDGDTAFLDGLDPAAVHRDLVDDRFVRRALDRLGGPQTFDLPASLTRTEEVNPA</sequence>
<dbReference type="GO" id="GO:0005886">
    <property type="term" value="C:plasma membrane"/>
    <property type="evidence" value="ECO:0007669"/>
    <property type="project" value="UniProtKB-SubCell"/>
</dbReference>
<evidence type="ECO:0000313" key="8">
    <source>
        <dbReference type="Proteomes" id="UP000001918"/>
    </source>
</evidence>
<keyword evidence="2" id="KW-0813">Transport</keyword>
<reference evidence="7 8" key="1">
    <citation type="journal article" date="2011" name="Stand. Genomic Sci.">
        <title>Complete genome sequence of Thermomonospora curvata type strain (B9).</title>
        <authorList>
            <person name="Chertkov O."/>
            <person name="Sikorski J."/>
            <person name="Nolan M."/>
            <person name="Lapidus A."/>
            <person name="Lucas S."/>
            <person name="Del Rio T.G."/>
            <person name="Tice H."/>
            <person name="Cheng J.F."/>
            <person name="Goodwin L."/>
            <person name="Pitluck S."/>
            <person name="Liolios K."/>
            <person name="Ivanova N."/>
            <person name="Mavromatis K."/>
            <person name="Mikhailova N."/>
            <person name="Ovchinnikova G."/>
            <person name="Pati A."/>
            <person name="Chen A."/>
            <person name="Palaniappan K."/>
            <person name="Djao O.D."/>
            <person name="Land M."/>
            <person name="Hauser L."/>
            <person name="Chang Y.J."/>
            <person name="Jeffries C.D."/>
            <person name="Brettin T."/>
            <person name="Han C."/>
            <person name="Detter J.C."/>
            <person name="Rohde M."/>
            <person name="Goker M."/>
            <person name="Woyke T."/>
            <person name="Bristow J."/>
            <person name="Eisen J.A."/>
            <person name="Markowitz V."/>
            <person name="Hugenholtz P."/>
            <person name="Klenk H.P."/>
            <person name="Kyrpides N.C."/>
        </authorList>
    </citation>
    <scope>NUCLEOTIDE SEQUENCE [LARGE SCALE GENOMIC DNA]</scope>
    <source>
        <strain evidence="8">ATCC 19995 / DSM 43183 / JCM 3096 / KCTC 9072 / NBRC 15933 / NCIMB 10081 / Henssen B9</strain>
    </source>
</reference>
<comment type="subcellular location">
    <subcellularLocation>
        <location evidence="1">Cell inner membrane</location>
    </subcellularLocation>
</comment>
<evidence type="ECO:0000256" key="5">
    <source>
        <dbReference type="ARBA" id="ARBA00023136"/>
    </source>
</evidence>
<dbReference type="AlphaFoldDB" id="D1AAM3"/>
<dbReference type="CDD" id="cd13553">
    <property type="entry name" value="PBP2_NrtA_CpmA_like"/>
    <property type="match status" value="1"/>
</dbReference>